<feature type="compositionally biased region" description="Polar residues" evidence="2">
    <location>
        <begin position="71"/>
        <end position="89"/>
    </location>
</feature>
<sequence length="132" mass="13925">MLPKRPATSPTMSPSVAKTRKSLTHEVKLDIIHRYERGEKTNSIAHHRGLTPSTVSTIFKSADSIKKAAQNKVTSKHLSTPSQSRQVNSKRGAHSPEKLALMTEAKSCVGAAGAEVVGGGRMAVGGAGARRG</sequence>
<accession>A0A5B7EEM4</accession>
<reference evidence="4 5" key="1">
    <citation type="submission" date="2019-05" db="EMBL/GenBank/DDBJ databases">
        <title>Another draft genome of Portunus trituberculatus and its Hox gene families provides insights of decapod evolution.</title>
        <authorList>
            <person name="Jeong J.-H."/>
            <person name="Song I."/>
            <person name="Kim S."/>
            <person name="Choi T."/>
            <person name="Kim D."/>
            <person name="Ryu S."/>
            <person name="Kim W."/>
        </authorList>
    </citation>
    <scope>NUCLEOTIDE SEQUENCE [LARGE SCALE GENOMIC DNA]</scope>
    <source>
        <tissue evidence="4">Muscle</tissue>
    </source>
</reference>
<keyword evidence="4" id="KW-0238">DNA-binding</keyword>
<evidence type="ECO:0000259" key="3">
    <source>
        <dbReference type="Pfam" id="PF04218"/>
    </source>
</evidence>
<feature type="region of interest" description="Disordered" evidence="2">
    <location>
        <begin position="68"/>
        <end position="95"/>
    </location>
</feature>
<dbReference type="GO" id="GO:0003677">
    <property type="term" value="F:DNA binding"/>
    <property type="evidence" value="ECO:0007669"/>
    <property type="project" value="UniProtKB-KW"/>
</dbReference>
<dbReference type="Pfam" id="PF04218">
    <property type="entry name" value="CENP-B_N"/>
    <property type="match status" value="1"/>
</dbReference>
<dbReference type="SUPFAM" id="SSF46689">
    <property type="entry name" value="Homeodomain-like"/>
    <property type="match status" value="1"/>
</dbReference>
<evidence type="ECO:0000313" key="4">
    <source>
        <dbReference type="EMBL" id="MPC32780.1"/>
    </source>
</evidence>
<dbReference type="InterPro" id="IPR007889">
    <property type="entry name" value="HTH_Psq"/>
</dbReference>
<comment type="subcellular location">
    <subcellularLocation>
        <location evidence="1">Nucleus</location>
    </subcellularLocation>
</comment>
<dbReference type="AlphaFoldDB" id="A0A5B7EEM4"/>
<dbReference type="InterPro" id="IPR009057">
    <property type="entry name" value="Homeodomain-like_sf"/>
</dbReference>
<evidence type="ECO:0000313" key="5">
    <source>
        <dbReference type="Proteomes" id="UP000324222"/>
    </source>
</evidence>
<comment type="caution">
    <text evidence="4">The sequence shown here is derived from an EMBL/GenBank/DDBJ whole genome shotgun (WGS) entry which is preliminary data.</text>
</comment>
<organism evidence="4 5">
    <name type="scientific">Portunus trituberculatus</name>
    <name type="common">Swimming crab</name>
    <name type="synonym">Neptunus trituberculatus</name>
    <dbReference type="NCBI Taxonomy" id="210409"/>
    <lineage>
        <taxon>Eukaryota</taxon>
        <taxon>Metazoa</taxon>
        <taxon>Ecdysozoa</taxon>
        <taxon>Arthropoda</taxon>
        <taxon>Crustacea</taxon>
        <taxon>Multicrustacea</taxon>
        <taxon>Malacostraca</taxon>
        <taxon>Eumalacostraca</taxon>
        <taxon>Eucarida</taxon>
        <taxon>Decapoda</taxon>
        <taxon>Pleocyemata</taxon>
        <taxon>Brachyura</taxon>
        <taxon>Eubrachyura</taxon>
        <taxon>Portunoidea</taxon>
        <taxon>Portunidae</taxon>
        <taxon>Portuninae</taxon>
        <taxon>Portunus</taxon>
    </lineage>
</organism>
<feature type="region of interest" description="Disordered" evidence="2">
    <location>
        <begin position="1"/>
        <end position="22"/>
    </location>
</feature>
<evidence type="ECO:0000256" key="2">
    <source>
        <dbReference type="SAM" id="MobiDB-lite"/>
    </source>
</evidence>
<dbReference type="EMBL" id="VSRR010002693">
    <property type="protein sequence ID" value="MPC32780.1"/>
    <property type="molecule type" value="Genomic_DNA"/>
</dbReference>
<dbReference type="Proteomes" id="UP000324222">
    <property type="component" value="Unassembled WGS sequence"/>
</dbReference>
<dbReference type="Gene3D" id="1.10.10.60">
    <property type="entry name" value="Homeodomain-like"/>
    <property type="match status" value="1"/>
</dbReference>
<proteinExistence type="predicted"/>
<feature type="domain" description="HTH psq-type" evidence="3">
    <location>
        <begin position="18"/>
        <end position="65"/>
    </location>
</feature>
<keyword evidence="5" id="KW-1185">Reference proteome</keyword>
<gene>
    <name evidence="4" type="primary">CENPBD1_7</name>
    <name evidence="4" type="ORF">E2C01_026107</name>
</gene>
<protein>
    <submittedName>
        <fullName evidence="4">CENPB DNA-binding domain-containing protein 1</fullName>
    </submittedName>
</protein>
<dbReference type="GO" id="GO:0005634">
    <property type="term" value="C:nucleus"/>
    <property type="evidence" value="ECO:0007669"/>
    <property type="project" value="UniProtKB-SubCell"/>
</dbReference>
<evidence type="ECO:0000256" key="1">
    <source>
        <dbReference type="ARBA" id="ARBA00004123"/>
    </source>
</evidence>
<name>A0A5B7EEM4_PORTR</name>